<comment type="subcellular location">
    <subcellularLocation>
        <location evidence="1">Cytoplasm</location>
        <location evidence="1">Cytoskeleton</location>
    </subcellularLocation>
</comment>
<keyword evidence="3" id="KW-0963">Cytoplasm</keyword>
<evidence type="ECO:0000256" key="4">
    <source>
        <dbReference type="ARBA" id="ARBA00022701"/>
    </source>
</evidence>
<feature type="region of interest" description="Disordered" evidence="7">
    <location>
        <begin position="269"/>
        <end position="384"/>
    </location>
</feature>
<feature type="region of interest" description="Disordered" evidence="7">
    <location>
        <begin position="89"/>
        <end position="124"/>
    </location>
</feature>
<feature type="domain" description="TPX2 C-terminal" evidence="8">
    <location>
        <begin position="213"/>
        <end position="284"/>
    </location>
</feature>
<evidence type="ECO:0000256" key="3">
    <source>
        <dbReference type="ARBA" id="ARBA00022490"/>
    </source>
</evidence>
<reference evidence="9" key="1">
    <citation type="submission" date="2023-02" db="EMBL/GenBank/DDBJ databases">
        <title>Genome of toxic invasive species Heracleum sosnowskyi carries increased number of genes despite the absence of recent whole-genome duplications.</title>
        <authorList>
            <person name="Schelkunov M."/>
            <person name="Shtratnikova V."/>
            <person name="Makarenko M."/>
            <person name="Klepikova A."/>
            <person name="Omelchenko D."/>
            <person name="Novikova G."/>
            <person name="Obukhova E."/>
            <person name="Bogdanov V."/>
            <person name="Penin A."/>
            <person name="Logacheva M."/>
        </authorList>
    </citation>
    <scope>NUCLEOTIDE SEQUENCE</scope>
    <source>
        <strain evidence="9">Hsosn_3</strain>
        <tissue evidence="9">Leaf</tissue>
    </source>
</reference>
<keyword evidence="4" id="KW-0493">Microtubule</keyword>
<feature type="compositionally biased region" description="Polar residues" evidence="7">
    <location>
        <begin position="115"/>
        <end position="124"/>
    </location>
</feature>
<dbReference type="EMBL" id="JAUIZM010000112">
    <property type="protein sequence ID" value="KAK1348937.1"/>
    <property type="molecule type" value="Genomic_DNA"/>
</dbReference>
<feature type="region of interest" description="Disordered" evidence="7">
    <location>
        <begin position="152"/>
        <end position="178"/>
    </location>
</feature>
<keyword evidence="5" id="KW-0206">Cytoskeleton</keyword>
<name>A0AAD8GLH8_9APIA</name>
<keyword evidence="6" id="KW-0175">Coiled coil</keyword>
<evidence type="ECO:0000313" key="10">
    <source>
        <dbReference type="Proteomes" id="UP001237642"/>
    </source>
</evidence>
<evidence type="ECO:0000313" key="9">
    <source>
        <dbReference type="EMBL" id="KAK1348937.1"/>
    </source>
</evidence>
<dbReference type="InterPro" id="IPR027329">
    <property type="entry name" value="TPX2_C"/>
</dbReference>
<comment type="caution">
    <text evidence="9">The sequence shown here is derived from an EMBL/GenBank/DDBJ whole genome shotgun (WGS) entry which is preliminary data.</text>
</comment>
<evidence type="ECO:0000256" key="5">
    <source>
        <dbReference type="ARBA" id="ARBA00023212"/>
    </source>
</evidence>
<dbReference type="GO" id="GO:0005874">
    <property type="term" value="C:microtubule"/>
    <property type="evidence" value="ECO:0007669"/>
    <property type="project" value="UniProtKB-KW"/>
</dbReference>
<protein>
    <submittedName>
        <fullName evidence="9">TPX2 domain-containing protein</fullName>
    </submittedName>
</protein>
<gene>
    <name evidence="9" type="ORF">POM88_054893</name>
</gene>
<evidence type="ECO:0000256" key="1">
    <source>
        <dbReference type="ARBA" id="ARBA00004245"/>
    </source>
</evidence>
<feature type="coiled-coil region" evidence="6">
    <location>
        <begin position="227"/>
        <end position="261"/>
    </location>
</feature>
<organism evidence="9 10">
    <name type="scientific">Heracleum sosnowskyi</name>
    <dbReference type="NCBI Taxonomy" id="360622"/>
    <lineage>
        <taxon>Eukaryota</taxon>
        <taxon>Viridiplantae</taxon>
        <taxon>Streptophyta</taxon>
        <taxon>Embryophyta</taxon>
        <taxon>Tracheophyta</taxon>
        <taxon>Spermatophyta</taxon>
        <taxon>Magnoliopsida</taxon>
        <taxon>eudicotyledons</taxon>
        <taxon>Gunneridae</taxon>
        <taxon>Pentapetalae</taxon>
        <taxon>asterids</taxon>
        <taxon>campanulids</taxon>
        <taxon>Apiales</taxon>
        <taxon>Apiaceae</taxon>
        <taxon>Apioideae</taxon>
        <taxon>apioid superclade</taxon>
        <taxon>Tordylieae</taxon>
        <taxon>Tordyliinae</taxon>
        <taxon>Heracleum</taxon>
    </lineage>
</organism>
<dbReference type="GO" id="GO:0008017">
    <property type="term" value="F:microtubule binding"/>
    <property type="evidence" value="ECO:0007669"/>
    <property type="project" value="InterPro"/>
</dbReference>
<dbReference type="PANTHER" id="PTHR46372:SF6">
    <property type="entry name" value="PROTEIN WVD2-LIKE 1"/>
    <property type="match status" value="1"/>
</dbReference>
<dbReference type="Proteomes" id="UP001237642">
    <property type="component" value="Unassembled WGS sequence"/>
</dbReference>
<sequence length="384" mass="42423">MINLHADRNTGALQCIVMGRDGTGIRTDKKPNKSNGVSHDTASQTTTGSSETKNIVVEDRTVKDLIDKECQDKQDVLGVKSINCEVGPLEGKSVIPDTQKSSEKTSRSPIKPASGSDNSKMNPKVSQSFRYMTGTQASGPTLYPNLRCSPRIKDSHSPKNAEHLELPSRTTAKKLQQPDHRKFYDDEDNWSMASSAAASVRTVRSVTVPVAPSFSSAGRIAKRKEFYKMLEEKHKALEAEKREYEARMKEEQAAAIKQLRKSMAYKAKPVPSFYNEGPPPKVEPKKLPVTRPKSPNFTRRRSCGDAVNSSAEKGAIPPVNRRSLGIYREGSNTASNTKTKNQINGRNTTGNCKVKDHSKLETEKYKASPQKITEERTANVSVES</sequence>
<dbReference type="GO" id="GO:0000226">
    <property type="term" value="P:microtubule cytoskeleton organization"/>
    <property type="evidence" value="ECO:0007669"/>
    <property type="project" value="InterPro"/>
</dbReference>
<evidence type="ECO:0000259" key="8">
    <source>
        <dbReference type="Pfam" id="PF06886"/>
    </source>
</evidence>
<feature type="compositionally biased region" description="Polar residues" evidence="7">
    <location>
        <begin position="33"/>
        <end position="53"/>
    </location>
</feature>
<feature type="compositionally biased region" description="Polar residues" evidence="7">
    <location>
        <begin position="330"/>
        <end position="351"/>
    </location>
</feature>
<comment type="similarity">
    <text evidence="2">Belongs to the TPX2 family.</text>
</comment>
<dbReference type="Pfam" id="PF06886">
    <property type="entry name" value="TPX2"/>
    <property type="match status" value="1"/>
</dbReference>
<dbReference type="InterPro" id="IPR044806">
    <property type="entry name" value="WVD2/WDL1-4"/>
</dbReference>
<feature type="compositionally biased region" description="Basic and acidic residues" evidence="7">
    <location>
        <begin position="152"/>
        <end position="166"/>
    </location>
</feature>
<reference evidence="9" key="2">
    <citation type="submission" date="2023-05" db="EMBL/GenBank/DDBJ databases">
        <authorList>
            <person name="Schelkunov M.I."/>
        </authorList>
    </citation>
    <scope>NUCLEOTIDE SEQUENCE</scope>
    <source>
        <strain evidence="9">Hsosn_3</strain>
        <tissue evidence="9">Leaf</tissue>
    </source>
</reference>
<evidence type="ECO:0000256" key="6">
    <source>
        <dbReference type="SAM" id="Coils"/>
    </source>
</evidence>
<keyword evidence="10" id="KW-1185">Reference proteome</keyword>
<evidence type="ECO:0000256" key="2">
    <source>
        <dbReference type="ARBA" id="ARBA00005885"/>
    </source>
</evidence>
<accession>A0AAD8GLH8</accession>
<dbReference type="PANTHER" id="PTHR46372">
    <property type="entry name" value="PROTEIN WVD2-LIKE 3"/>
    <property type="match status" value="1"/>
</dbReference>
<evidence type="ECO:0000256" key="7">
    <source>
        <dbReference type="SAM" id="MobiDB-lite"/>
    </source>
</evidence>
<feature type="compositionally biased region" description="Basic and acidic residues" evidence="7">
    <location>
        <begin position="353"/>
        <end position="377"/>
    </location>
</feature>
<dbReference type="AlphaFoldDB" id="A0AAD8GLH8"/>
<proteinExistence type="inferred from homology"/>
<feature type="region of interest" description="Disordered" evidence="7">
    <location>
        <begin position="22"/>
        <end position="55"/>
    </location>
</feature>